<accession>A0A1I8NEH8</accession>
<proteinExistence type="predicted"/>
<dbReference type="GO" id="GO:0030970">
    <property type="term" value="P:retrograde protein transport, ER to cytosol"/>
    <property type="evidence" value="ECO:0007669"/>
    <property type="project" value="TreeGrafter"/>
</dbReference>
<sequence>MLPLPLKTVENVVSQKCLLPRDVLERIGRPGDWAKCWFHLQGNDELNFTLCQLFPRNGDTGSVCFLDITVCKFMPRNDDCQLVLHNIEILDRKEVIQLEEVEVTFSLSPNNIEKFTSFPCNNLKDMAQILLQQYHLCTSCIVLSPEFKKIGVDYISIDISNQSNSGRFVVTDDTKIKIGNISIANCYDGSNFVCSDVPVFNKARRQLDDLLESAKIQSKSSQRMNLNSLIVGTFGCGKTSLVEDYLYQCKCNVFRLKSSNLIKQYPGESETELRNFFRSVKYFNDNFSSKGINVILIEDVHLLCPQAKNKANYSETTTNSMRLLTQFLSLLDELSQSKRCILCLATTHNSDALDEGFKRPGRFDKEIVISALTIEDRRQIIEKLLQKSLPNNRFPTTLLDWISKQTQGYVLADLALLVRNITHLMMTKSNESQEWIVQECLKKAKPVSVRETDVSVCKTNERFSNIGGMHHLKKTLEVTVLAGLKQEMSFRRFGLTLPKGILLYGPPGCAKTTIAKCLATEANMTFIATSGAEVYSPYVGCAEKFIAKMFDTARKNSPCLIFLDEIDSLIGRRAANGSSSGDVQIRLLSTILTEMDGILGSDSRDGLNSNNHILVVAATNRPDMVDDALIRPGRFDKLIHVPAPDYQSRRSILTLYGGKMPFATDVDIDEIAELTNNYSGADICNLCNEAAINAFQRDFNANEITHKDFVHILKTSSKSSLSQNQIDWYYEFERRFHR</sequence>
<reference evidence="2" key="1">
    <citation type="submission" date="2020-05" db="UniProtKB">
        <authorList>
            <consortium name="EnsemblMetazoa"/>
        </authorList>
    </citation>
    <scope>IDENTIFICATION</scope>
    <source>
        <strain evidence="2">Aabys</strain>
    </source>
</reference>
<dbReference type="VEuPathDB" id="VectorBase:MDOA014382"/>
<dbReference type="GO" id="GO:0016887">
    <property type="term" value="F:ATP hydrolysis activity"/>
    <property type="evidence" value="ECO:0007669"/>
    <property type="project" value="InterPro"/>
</dbReference>
<dbReference type="InterPro" id="IPR003593">
    <property type="entry name" value="AAA+_ATPase"/>
</dbReference>
<dbReference type="InterPro" id="IPR003959">
    <property type="entry name" value="ATPase_AAA_core"/>
</dbReference>
<dbReference type="GeneID" id="101893905"/>
<keyword evidence="3" id="KW-1185">Reference proteome</keyword>
<dbReference type="Gene3D" id="1.10.8.60">
    <property type="match status" value="2"/>
</dbReference>
<dbReference type="InterPro" id="IPR050168">
    <property type="entry name" value="AAA_ATPase_domain"/>
</dbReference>
<dbReference type="OrthoDB" id="27435at2759"/>
<dbReference type="GO" id="GO:0034098">
    <property type="term" value="C:VCP-NPL4-UFD1 AAA ATPase complex"/>
    <property type="evidence" value="ECO:0007669"/>
    <property type="project" value="TreeGrafter"/>
</dbReference>
<reference evidence="4" key="2">
    <citation type="submission" date="2025-04" db="UniProtKB">
        <authorList>
            <consortium name="RefSeq"/>
        </authorList>
    </citation>
    <scope>IDENTIFICATION</scope>
    <source>
        <strain evidence="4">Aabys</strain>
    </source>
</reference>
<dbReference type="FunFam" id="3.40.50.300:FF:001921">
    <property type="entry name" value="AAA ATPase domain-containing protein"/>
    <property type="match status" value="1"/>
</dbReference>
<protein>
    <submittedName>
        <fullName evidence="4">Calmodulin-interacting protein 111</fullName>
    </submittedName>
</protein>
<dbReference type="Pfam" id="PF00004">
    <property type="entry name" value="AAA"/>
    <property type="match status" value="2"/>
</dbReference>
<evidence type="ECO:0000313" key="3">
    <source>
        <dbReference type="Proteomes" id="UP001652621"/>
    </source>
</evidence>
<dbReference type="InterPro" id="IPR041569">
    <property type="entry name" value="AAA_lid_3"/>
</dbReference>
<dbReference type="PROSITE" id="PS00674">
    <property type="entry name" value="AAA"/>
    <property type="match status" value="1"/>
</dbReference>
<dbReference type="GO" id="GO:0031593">
    <property type="term" value="F:polyubiquitin modification-dependent protein binding"/>
    <property type="evidence" value="ECO:0007669"/>
    <property type="project" value="TreeGrafter"/>
</dbReference>
<dbReference type="VEuPathDB" id="VectorBase:MDOMA2_002569"/>
<dbReference type="Pfam" id="PF17862">
    <property type="entry name" value="AAA_lid_3"/>
    <property type="match status" value="1"/>
</dbReference>
<dbReference type="GO" id="GO:0051228">
    <property type="term" value="P:mitotic spindle disassembly"/>
    <property type="evidence" value="ECO:0007669"/>
    <property type="project" value="TreeGrafter"/>
</dbReference>
<dbReference type="eggNOG" id="KOG0730">
    <property type="taxonomic scope" value="Eukaryota"/>
</dbReference>
<evidence type="ECO:0000313" key="4">
    <source>
        <dbReference type="RefSeq" id="XP_005176915.1"/>
    </source>
</evidence>
<evidence type="ECO:0000313" key="2">
    <source>
        <dbReference type="EnsemblMetazoa" id="MDOA014382-PA"/>
    </source>
</evidence>
<dbReference type="STRING" id="7370.A0A1I8NEH8"/>
<dbReference type="SUPFAM" id="SSF52540">
    <property type="entry name" value="P-loop containing nucleoside triphosphate hydrolases"/>
    <property type="match status" value="2"/>
</dbReference>
<dbReference type="PANTHER" id="PTHR23077">
    <property type="entry name" value="AAA-FAMILY ATPASE"/>
    <property type="match status" value="1"/>
</dbReference>
<dbReference type="Gene3D" id="3.40.50.300">
    <property type="entry name" value="P-loop containing nucleotide triphosphate hydrolases"/>
    <property type="match status" value="2"/>
</dbReference>
<dbReference type="GO" id="GO:0005634">
    <property type="term" value="C:nucleus"/>
    <property type="evidence" value="ECO:0007669"/>
    <property type="project" value="TreeGrafter"/>
</dbReference>
<dbReference type="GO" id="GO:0005829">
    <property type="term" value="C:cytosol"/>
    <property type="evidence" value="ECO:0007669"/>
    <property type="project" value="TreeGrafter"/>
</dbReference>
<organism evidence="2">
    <name type="scientific">Musca domestica</name>
    <name type="common">House fly</name>
    <dbReference type="NCBI Taxonomy" id="7370"/>
    <lineage>
        <taxon>Eukaryota</taxon>
        <taxon>Metazoa</taxon>
        <taxon>Ecdysozoa</taxon>
        <taxon>Arthropoda</taxon>
        <taxon>Hexapoda</taxon>
        <taxon>Insecta</taxon>
        <taxon>Pterygota</taxon>
        <taxon>Neoptera</taxon>
        <taxon>Endopterygota</taxon>
        <taxon>Diptera</taxon>
        <taxon>Brachycera</taxon>
        <taxon>Muscomorpha</taxon>
        <taxon>Muscoidea</taxon>
        <taxon>Muscidae</taxon>
        <taxon>Musca</taxon>
    </lineage>
</organism>
<gene>
    <name evidence="2" type="primary">101893905</name>
    <name evidence="4" type="synonym">LOC101893905</name>
</gene>
<dbReference type="InterPro" id="IPR027417">
    <property type="entry name" value="P-loop_NTPase"/>
</dbReference>
<dbReference type="PANTHER" id="PTHR23077:SF194">
    <property type="entry name" value="ATPASE FAMILY GENE 2 PROTEIN HOMOLOG B"/>
    <property type="match status" value="1"/>
</dbReference>
<dbReference type="KEGG" id="mde:101893905"/>
<name>A0A1I8NEH8_MUSDO</name>
<dbReference type="InterPro" id="IPR003960">
    <property type="entry name" value="ATPase_AAA_CS"/>
</dbReference>
<dbReference type="EnsemblMetazoa" id="MDOA014382-RA">
    <property type="protein sequence ID" value="MDOA014382-PA"/>
    <property type="gene ID" value="MDOA014382"/>
</dbReference>
<dbReference type="RefSeq" id="XP_005176915.1">
    <property type="nucleotide sequence ID" value="XM_005176858.3"/>
</dbReference>
<feature type="domain" description="AAA+ ATPase" evidence="1">
    <location>
        <begin position="224"/>
        <end position="373"/>
    </location>
</feature>
<dbReference type="AlphaFoldDB" id="A0A1I8NEH8"/>
<feature type="domain" description="AAA+ ATPase" evidence="1">
    <location>
        <begin position="497"/>
        <end position="645"/>
    </location>
</feature>
<dbReference type="GO" id="GO:0005524">
    <property type="term" value="F:ATP binding"/>
    <property type="evidence" value="ECO:0007669"/>
    <property type="project" value="InterPro"/>
</dbReference>
<dbReference type="SMART" id="SM00382">
    <property type="entry name" value="AAA"/>
    <property type="match status" value="2"/>
</dbReference>
<dbReference type="Proteomes" id="UP001652621">
    <property type="component" value="Unplaced"/>
</dbReference>
<dbReference type="GO" id="GO:0097352">
    <property type="term" value="P:autophagosome maturation"/>
    <property type="evidence" value="ECO:0007669"/>
    <property type="project" value="TreeGrafter"/>
</dbReference>
<evidence type="ECO:0000259" key="1">
    <source>
        <dbReference type="SMART" id="SM00382"/>
    </source>
</evidence>